<evidence type="ECO:0000256" key="7">
    <source>
        <dbReference type="ARBA" id="ARBA00014472"/>
    </source>
</evidence>
<evidence type="ECO:0000256" key="2">
    <source>
        <dbReference type="ARBA" id="ARBA00004824"/>
    </source>
</evidence>
<comment type="pathway">
    <text evidence="2">Amino-acid biosynthesis; L-isoleucine biosynthesis; L-isoleucine from 2-oxobutanoate: step 4/4.</text>
</comment>
<comment type="catalytic activity">
    <reaction evidence="10">
        <text>L-isoleucine + 2-oxoglutarate = (S)-3-methyl-2-oxopentanoate + L-glutamate</text>
        <dbReference type="Rhea" id="RHEA:24801"/>
        <dbReference type="ChEBI" id="CHEBI:16810"/>
        <dbReference type="ChEBI" id="CHEBI:29985"/>
        <dbReference type="ChEBI" id="CHEBI:35146"/>
        <dbReference type="ChEBI" id="CHEBI:58045"/>
        <dbReference type="EC" id="2.6.1.42"/>
    </reaction>
</comment>
<evidence type="ECO:0000256" key="10">
    <source>
        <dbReference type="ARBA" id="ARBA00048798"/>
    </source>
</evidence>
<organism evidence="12 13">
    <name type="scientific">Agrobacterium rubi TR3 = NBRC 13261</name>
    <dbReference type="NCBI Taxonomy" id="1368415"/>
    <lineage>
        <taxon>Bacteria</taxon>
        <taxon>Pseudomonadati</taxon>
        <taxon>Pseudomonadota</taxon>
        <taxon>Alphaproteobacteria</taxon>
        <taxon>Hyphomicrobiales</taxon>
        <taxon>Rhizobiaceae</taxon>
        <taxon>Rhizobium/Agrobacterium group</taxon>
        <taxon>Agrobacterium</taxon>
    </lineage>
</organism>
<dbReference type="PANTHER" id="PTHR42743">
    <property type="entry name" value="AMINO-ACID AMINOTRANSFERASE"/>
    <property type="match status" value="1"/>
</dbReference>
<comment type="caution">
    <text evidence="12">The sequence shown here is derived from an EMBL/GenBank/DDBJ whole genome shotgun (WGS) entry which is preliminary data.</text>
</comment>
<proteinExistence type="inferred from homology"/>
<dbReference type="Pfam" id="PF01063">
    <property type="entry name" value="Aminotran_4"/>
    <property type="match status" value="1"/>
</dbReference>
<keyword evidence="8" id="KW-0100">Branched-chain amino acid biosynthesis</keyword>
<dbReference type="InterPro" id="IPR050571">
    <property type="entry name" value="Class-IV_PLP-Dep_Aminotrnsfr"/>
</dbReference>
<dbReference type="AlphaFoldDB" id="A0A081CQ47"/>
<comment type="pathway">
    <text evidence="4">Amino-acid biosynthesis; L-leucine biosynthesis; L-leucine from 3-methyl-2-oxobutanoate: step 4/4.</text>
</comment>
<keyword evidence="8" id="KW-0028">Amino-acid biosynthesis</keyword>
<dbReference type="PANTHER" id="PTHR42743:SF11">
    <property type="entry name" value="AMINODEOXYCHORISMATE LYASE"/>
    <property type="match status" value="1"/>
</dbReference>
<comment type="function">
    <text evidence="1">Acts on leucine, isoleucine and valine.</text>
</comment>
<dbReference type="EMBL" id="BBJU01000002">
    <property type="protein sequence ID" value="GAK68793.1"/>
    <property type="molecule type" value="Genomic_DNA"/>
</dbReference>
<dbReference type="OrthoDB" id="9809239at2"/>
<accession>A0A081CQ47</accession>
<comment type="pathway">
    <text evidence="3">Amino-acid biosynthesis; L-valine biosynthesis; L-valine from pyruvate: step 4/4.</text>
</comment>
<evidence type="ECO:0000256" key="9">
    <source>
        <dbReference type="ARBA" id="ARBA00048212"/>
    </source>
</evidence>
<name>A0A081CQ47_9HYPH</name>
<sequence>MKRKPGDLTLRETLRWEPTTGFQRLEQHMRRLLRSADALGFRAPADTVKALNAAVSGSEPMTVRVVMNYKGELDIAAEPFIPLCEGAVWRVKIAEKTRLDSSDTFYRHKSSRREPYDAARAEFSAKEADEVLLLNERGEICEGSTTSVFVEGAEGQLLTPPLDSGILPGVLRADLIRERKARGQALKPADLAGRKLFVGNSLHGLVAAELV</sequence>
<dbReference type="EC" id="2.6.1.42" evidence="6"/>
<dbReference type="SUPFAM" id="SSF56752">
    <property type="entry name" value="D-aminoacid aminotransferase-like PLP-dependent enzymes"/>
    <property type="match status" value="1"/>
</dbReference>
<evidence type="ECO:0000256" key="6">
    <source>
        <dbReference type="ARBA" id="ARBA00013053"/>
    </source>
</evidence>
<evidence type="ECO:0000256" key="1">
    <source>
        <dbReference type="ARBA" id="ARBA00003109"/>
    </source>
</evidence>
<dbReference type="NCBIfam" id="NF005731">
    <property type="entry name" value="PRK07546.1-5"/>
    <property type="match status" value="1"/>
</dbReference>
<dbReference type="InterPro" id="IPR036038">
    <property type="entry name" value="Aminotransferase-like"/>
</dbReference>
<dbReference type="GO" id="GO:0009082">
    <property type="term" value="P:branched-chain amino acid biosynthetic process"/>
    <property type="evidence" value="ECO:0007669"/>
    <property type="project" value="UniProtKB-KW"/>
</dbReference>
<reference evidence="12 13" key="1">
    <citation type="submission" date="2014-08" db="EMBL/GenBank/DDBJ databases">
        <title>Whole genome shotgun sequence of Rhizobium rubi NBRC 13261.</title>
        <authorList>
            <person name="Katano-Makiyama Y."/>
            <person name="Hosoyama A."/>
            <person name="Hashimoto M."/>
            <person name="Hosoyama Y."/>
            <person name="Noguchi M."/>
            <person name="Tsuchikane K."/>
            <person name="Uohara A."/>
            <person name="Ohji S."/>
            <person name="Ichikawa N."/>
            <person name="Kimura A."/>
            <person name="Yamazoe A."/>
            <person name="Fujita N."/>
        </authorList>
    </citation>
    <scope>NUCLEOTIDE SEQUENCE [LARGE SCALE GENOMIC DNA]</scope>
    <source>
        <strain evidence="12 13">NBRC 13261</strain>
    </source>
</reference>
<dbReference type="InterPro" id="IPR043132">
    <property type="entry name" value="BCAT-like_C"/>
</dbReference>
<gene>
    <name evidence="12" type="ORF">RRU01S_02_01210</name>
</gene>
<evidence type="ECO:0000313" key="13">
    <source>
        <dbReference type="Proteomes" id="UP000028701"/>
    </source>
</evidence>
<comment type="similarity">
    <text evidence="5">Belongs to the class-IV pyridoxal-phosphate-dependent aminotransferase family.</text>
</comment>
<evidence type="ECO:0000256" key="8">
    <source>
        <dbReference type="ARBA" id="ARBA00023304"/>
    </source>
</evidence>
<evidence type="ECO:0000256" key="4">
    <source>
        <dbReference type="ARBA" id="ARBA00005072"/>
    </source>
</evidence>
<evidence type="ECO:0000313" key="12">
    <source>
        <dbReference type="EMBL" id="GAK68793.1"/>
    </source>
</evidence>
<dbReference type="Proteomes" id="UP000028701">
    <property type="component" value="Unassembled WGS sequence"/>
</dbReference>
<dbReference type="Gene3D" id="3.30.470.10">
    <property type="match status" value="1"/>
</dbReference>
<dbReference type="GO" id="GO:0004084">
    <property type="term" value="F:branched-chain-amino-acid transaminase activity"/>
    <property type="evidence" value="ECO:0007669"/>
    <property type="project" value="UniProtKB-EC"/>
</dbReference>
<protein>
    <recommendedName>
        <fullName evidence="7">Probable branched-chain-amino-acid aminotransferase</fullName>
        <ecNumber evidence="6">2.6.1.42</ecNumber>
    </recommendedName>
</protein>
<dbReference type="NCBIfam" id="NF005729">
    <property type="entry name" value="PRK07546.1-3"/>
    <property type="match status" value="1"/>
</dbReference>
<dbReference type="eggNOG" id="COG0115">
    <property type="taxonomic scope" value="Bacteria"/>
</dbReference>
<dbReference type="InterPro" id="IPR043131">
    <property type="entry name" value="BCAT-like_N"/>
</dbReference>
<evidence type="ECO:0000256" key="3">
    <source>
        <dbReference type="ARBA" id="ARBA00004931"/>
    </source>
</evidence>
<comment type="catalytic activity">
    <reaction evidence="9">
        <text>L-valine + 2-oxoglutarate = 3-methyl-2-oxobutanoate + L-glutamate</text>
        <dbReference type="Rhea" id="RHEA:24813"/>
        <dbReference type="ChEBI" id="CHEBI:11851"/>
        <dbReference type="ChEBI" id="CHEBI:16810"/>
        <dbReference type="ChEBI" id="CHEBI:29985"/>
        <dbReference type="ChEBI" id="CHEBI:57762"/>
        <dbReference type="EC" id="2.6.1.42"/>
    </reaction>
</comment>
<evidence type="ECO:0000256" key="11">
    <source>
        <dbReference type="ARBA" id="ARBA00049229"/>
    </source>
</evidence>
<comment type="catalytic activity">
    <reaction evidence="11">
        <text>L-leucine + 2-oxoglutarate = 4-methyl-2-oxopentanoate + L-glutamate</text>
        <dbReference type="Rhea" id="RHEA:18321"/>
        <dbReference type="ChEBI" id="CHEBI:16810"/>
        <dbReference type="ChEBI" id="CHEBI:17865"/>
        <dbReference type="ChEBI" id="CHEBI:29985"/>
        <dbReference type="ChEBI" id="CHEBI:57427"/>
        <dbReference type="EC" id="2.6.1.42"/>
    </reaction>
</comment>
<evidence type="ECO:0000256" key="5">
    <source>
        <dbReference type="ARBA" id="ARBA00009320"/>
    </source>
</evidence>
<dbReference type="Gene3D" id="3.20.10.10">
    <property type="entry name" value="D-amino Acid Aminotransferase, subunit A, domain 2"/>
    <property type="match status" value="1"/>
</dbReference>
<dbReference type="InterPro" id="IPR001544">
    <property type="entry name" value="Aminotrans_IV"/>
</dbReference>
<dbReference type="RefSeq" id="WP_045228392.1">
    <property type="nucleotide sequence ID" value="NZ_BBJU01000002.1"/>
</dbReference>